<dbReference type="GO" id="GO:0050709">
    <property type="term" value="P:negative regulation of protein secretion"/>
    <property type="evidence" value="ECO:0007669"/>
    <property type="project" value="InterPro"/>
</dbReference>
<feature type="region of interest" description="Disordered" evidence="1">
    <location>
        <begin position="1"/>
        <end position="36"/>
    </location>
</feature>
<dbReference type="GO" id="GO:0019867">
    <property type="term" value="C:outer membrane"/>
    <property type="evidence" value="ECO:0007669"/>
    <property type="project" value="InterPro"/>
</dbReference>
<evidence type="ECO:0000313" key="3">
    <source>
        <dbReference type="EMBL" id="VVO48297.1"/>
    </source>
</evidence>
<evidence type="ECO:0000256" key="1">
    <source>
        <dbReference type="SAM" id="MobiDB-lite"/>
    </source>
</evidence>
<dbReference type="PRINTS" id="PR01344">
    <property type="entry name" value="INVEPROTEIN"/>
</dbReference>
<organism evidence="3 4">
    <name type="scientific">Pseudomonas fluorescens</name>
    <dbReference type="NCBI Taxonomy" id="294"/>
    <lineage>
        <taxon>Bacteria</taxon>
        <taxon>Pseudomonadati</taxon>
        <taxon>Pseudomonadota</taxon>
        <taxon>Gammaproteobacteria</taxon>
        <taxon>Pseudomonadales</taxon>
        <taxon>Pseudomonadaceae</taxon>
        <taxon>Pseudomonas</taxon>
    </lineage>
</organism>
<name>A0A5E7GC99_PSEFL</name>
<sequence>MSSISGVPSQSKLLFKSDNAQPVKIDESGDKDESPLASVQRFVENSDEMSAALRSQFRRRGDFGSKFEGLAEHFERVLQEDLIPQISKIQAIVAQGERSIEWLLQHARSLFPDESDLVLVLRELLRRKKLPQASRQRLEVLLQQVIDQAPPKRLKAGINCALKAKMFGKTLAMQASLMRDTYRSFLESDGSAAESYEDWISIYGYQHRSTVLQFIEVALLTDIDAMDPSCSRDEFGELLGKLSKLKRLRSADITFIQRVLKNGVINYYNANEPDWLVFLLGLLQYPDELESLIEGVFGNQIILIAPRESAELLQLVRLMCLSLPGELFADEEALVRVGDQFMYLAELVYKKETVERHATLVNSVLSQDSKA</sequence>
<protein>
    <recommendedName>
        <fullName evidence="2">Hypersensitivity response secretion-like HrpJ domain-containing protein</fullName>
    </recommendedName>
</protein>
<feature type="domain" description="Hypersensitivity response secretion-like HrpJ" evidence="2">
    <location>
        <begin position="42"/>
        <end position="201"/>
    </location>
</feature>
<feature type="compositionally biased region" description="Basic and acidic residues" evidence="1">
    <location>
        <begin position="24"/>
        <end position="34"/>
    </location>
</feature>
<dbReference type="GO" id="GO:0030254">
    <property type="term" value="P:protein secretion by the type III secretion system"/>
    <property type="evidence" value="ECO:0007669"/>
    <property type="project" value="InterPro"/>
</dbReference>
<feature type="compositionally biased region" description="Polar residues" evidence="1">
    <location>
        <begin position="1"/>
        <end position="12"/>
    </location>
</feature>
<reference evidence="3 4" key="1">
    <citation type="submission" date="2019-09" db="EMBL/GenBank/DDBJ databases">
        <authorList>
            <person name="Chandra G."/>
            <person name="Truman W A."/>
        </authorList>
    </citation>
    <scope>NUCLEOTIDE SEQUENCE [LARGE SCALE GENOMIC DNA]</scope>
    <source>
        <strain evidence="3">PS880</strain>
    </source>
</reference>
<dbReference type="SUPFAM" id="SSF140591">
    <property type="entry name" value="Type III secretion system domain"/>
    <property type="match status" value="1"/>
</dbReference>
<dbReference type="EMBL" id="CABVIH010000001">
    <property type="protein sequence ID" value="VVO48297.1"/>
    <property type="molecule type" value="Genomic_DNA"/>
</dbReference>
<dbReference type="InterPro" id="IPR013401">
    <property type="entry name" value="T3SS_LcrE"/>
</dbReference>
<dbReference type="Pfam" id="PF07201">
    <property type="entry name" value="HrpJ"/>
    <property type="match status" value="1"/>
</dbReference>
<dbReference type="OrthoDB" id="7028879at2"/>
<dbReference type="RefSeq" id="WP_150778230.1">
    <property type="nucleotide sequence ID" value="NZ_CABVIH010000001.1"/>
</dbReference>
<dbReference type="NCBIfam" id="TIGR02568">
    <property type="entry name" value="LcrE"/>
    <property type="match status" value="1"/>
</dbReference>
<gene>
    <name evidence="3" type="ORF">PS880_00164</name>
</gene>
<evidence type="ECO:0000259" key="2">
    <source>
        <dbReference type="Pfam" id="PF07201"/>
    </source>
</evidence>
<evidence type="ECO:0000313" key="4">
    <source>
        <dbReference type="Proteomes" id="UP000375525"/>
    </source>
</evidence>
<accession>A0A5E7GC99</accession>
<dbReference type="InterPro" id="IPR003520">
    <property type="entry name" value="Invas_InvE"/>
</dbReference>
<dbReference type="GO" id="GO:0009986">
    <property type="term" value="C:cell surface"/>
    <property type="evidence" value="ECO:0007669"/>
    <property type="project" value="InterPro"/>
</dbReference>
<dbReference type="Gene3D" id="1.10.150.630">
    <property type="match status" value="1"/>
</dbReference>
<dbReference type="AlphaFoldDB" id="A0A5E7GC99"/>
<dbReference type="InterPro" id="IPR010812">
    <property type="entry name" value="HrpJ-like"/>
</dbReference>
<proteinExistence type="predicted"/>
<dbReference type="Proteomes" id="UP000375525">
    <property type="component" value="Unassembled WGS sequence"/>
</dbReference>